<comment type="caution">
    <text evidence="2">The sequence shown here is derived from an EMBL/GenBank/DDBJ whole genome shotgun (WGS) entry which is preliminary data.</text>
</comment>
<evidence type="ECO:0000256" key="1">
    <source>
        <dbReference type="SAM" id="Phobius"/>
    </source>
</evidence>
<evidence type="ECO:0008006" key="4">
    <source>
        <dbReference type="Google" id="ProtNLM"/>
    </source>
</evidence>
<feature type="transmembrane region" description="Helical" evidence="1">
    <location>
        <begin position="68"/>
        <end position="90"/>
    </location>
</feature>
<protein>
    <recommendedName>
        <fullName evidence="4">DUF3147 domain-containing protein</fullName>
    </recommendedName>
</protein>
<reference evidence="2 3" key="1">
    <citation type="journal article" date="2014" name="BMC Genomics">
        <title>Comparison of environmental and isolate Sulfobacillus genomes reveals diverse carbon, sulfur, nitrogen, and hydrogen metabolisms.</title>
        <authorList>
            <person name="Justice N.B."/>
            <person name="Norman A."/>
            <person name="Brown C.T."/>
            <person name="Singh A."/>
            <person name="Thomas B.C."/>
            <person name="Banfield J.F."/>
        </authorList>
    </citation>
    <scope>NUCLEOTIDE SEQUENCE [LARGE SCALE GENOMIC DNA]</scope>
    <source>
        <strain evidence="2">AMDSBA4</strain>
    </source>
</reference>
<proteinExistence type="predicted"/>
<feature type="transmembrane region" description="Helical" evidence="1">
    <location>
        <begin position="129"/>
        <end position="148"/>
    </location>
</feature>
<dbReference type="EMBL" id="PXYW01000004">
    <property type="protein sequence ID" value="PSR35089.1"/>
    <property type="molecule type" value="Genomic_DNA"/>
</dbReference>
<gene>
    <name evidence="2" type="ORF">C7B46_02750</name>
</gene>
<evidence type="ECO:0000313" key="2">
    <source>
        <dbReference type="EMBL" id="PSR35089.1"/>
    </source>
</evidence>
<dbReference type="Proteomes" id="UP000242972">
    <property type="component" value="Unassembled WGS sequence"/>
</dbReference>
<keyword evidence="1" id="KW-0472">Membrane</keyword>
<sequence length="182" mass="19667">MGQYGSLGCRHRHCLDCSNTIVPIPFSLGLSLSTHHMGWCIGCKLLGFKPALKLATSYSKEDQMNPRALTLLFIRFLVGGSVIAVVSLISAHAPRLTGLLAGFPAVFLTALLFIHGFSGTHEARKFSSTAVYGMAGSVFTVLAVIVGLTVQWPWPLVVVVGAITYIGFVMVMVIRQKRLMAM</sequence>
<keyword evidence="1" id="KW-1133">Transmembrane helix</keyword>
<dbReference type="InterPro" id="IPR021493">
    <property type="entry name" value="DUF3147"/>
</dbReference>
<accession>A0A2T2XKR9</accession>
<organism evidence="2 3">
    <name type="scientific">Sulfobacillus benefaciens</name>
    <dbReference type="NCBI Taxonomy" id="453960"/>
    <lineage>
        <taxon>Bacteria</taxon>
        <taxon>Bacillati</taxon>
        <taxon>Bacillota</taxon>
        <taxon>Clostridia</taxon>
        <taxon>Eubacteriales</taxon>
        <taxon>Clostridiales Family XVII. Incertae Sedis</taxon>
        <taxon>Sulfobacillus</taxon>
    </lineage>
</organism>
<feature type="transmembrane region" description="Helical" evidence="1">
    <location>
        <begin position="96"/>
        <end position="117"/>
    </location>
</feature>
<feature type="transmembrane region" description="Helical" evidence="1">
    <location>
        <begin position="154"/>
        <end position="174"/>
    </location>
</feature>
<evidence type="ECO:0000313" key="3">
    <source>
        <dbReference type="Proteomes" id="UP000242972"/>
    </source>
</evidence>
<dbReference type="AlphaFoldDB" id="A0A2T2XKR9"/>
<dbReference type="Pfam" id="PF11345">
    <property type="entry name" value="DUF3147"/>
    <property type="match status" value="1"/>
</dbReference>
<keyword evidence="1" id="KW-0812">Transmembrane</keyword>
<name>A0A2T2XKR9_9FIRM</name>